<proteinExistence type="predicted"/>
<evidence type="ECO:0000313" key="2">
    <source>
        <dbReference type="Proteomes" id="UP001732700"/>
    </source>
</evidence>
<reference evidence="1" key="1">
    <citation type="submission" date="2021-05" db="EMBL/GenBank/DDBJ databases">
        <authorList>
            <person name="Scholz U."/>
            <person name="Mascher M."/>
            <person name="Fiebig A."/>
        </authorList>
    </citation>
    <scope>NUCLEOTIDE SEQUENCE [LARGE SCALE GENOMIC DNA]</scope>
</reference>
<evidence type="ECO:0000313" key="1">
    <source>
        <dbReference type="EnsemblPlants" id="AVESA.00010b.r2.6CG1121210.1.CDS"/>
    </source>
</evidence>
<accession>A0ACD5ZA14</accession>
<sequence length="447" mass="48179">MKPTGVVAEYQHHPSSPRASQSQRRRLAAVLAPLLLFAAAALAFPSALRLPALQFPPRVPHASPGPPRRSGGGGRVAVCLVGGARRFELTGPSIARHLLNTIGGGGVDVFLHSPLDADAYKFSLLARALANTTTLAAVRVFRPGTVEETPERAQVLTAANSPNGIQGLLRYFHLVEGCLDLIRERESRGNFTYNWILRTRVDGYWTAPLPADAFPRSDDVYVVPEGSAFSGLNDRLGVGRRDTSEAALSRLSMLPPLGEARYEGLNSEAAFKAQLQVSGVVAWERRMPFCVLSDRRYAYPPTGYGVPVASLGSPGPLSGAKCRPCLRPISCDEGCAVEQLDRAWSWTESHNGSLELCDASGPWDDGWEEVFDKAAGEEAAMERQRVAAMGLKDCKVEMEAIRVRTEMWDVPSADEICRLGLGSPTKAPASRRAGPFSPSPSSTETSS</sequence>
<name>A0ACD5ZA14_AVESA</name>
<dbReference type="EnsemblPlants" id="AVESA.00010b.r2.6CG1121210.1">
    <property type="protein sequence ID" value="AVESA.00010b.r2.6CG1121210.1.CDS"/>
    <property type="gene ID" value="AVESA.00010b.r2.6CG1121210"/>
</dbReference>
<reference evidence="1" key="2">
    <citation type="submission" date="2025-09" db="UniProtKB">
        <authorList>
            <consortium name="EnsemblPlants"/>
        </authorList>
    </citation>
    <scope>IDENTIFICATION</scope>
</reference>
<keyword evidence="2" id="KW-1185">Reference proteome</keyword>
<organism evidence="1 2">
    <name type="scientific">Avena sativa</name>
    <name type="common">Oat</name>
    <dbReference type="NCBI Taxonomy" id="4498"/>
    <lineage>
        <taxon>Eukaryota</taxon>
        <taxon>Viridiplantae</taxon>
        <taxon>Streptophyta</taxon>
        <taxon>Embryophyta</taxon>
        <taxon>Tracheophyta</taxon>
        <taxon>Spermatophyta</taxon>
        <taxon>Magnoliopsida</taxon>
        <taxon>Liliopsida</taxon>
        <taxon>Poales</taxon>
        <taxon>Poaceae</taxon>
        <taxon>BOP clade</taxon>
        <taxon>Pooideae</taxon>
        <taxon>Poodae</taxon>
        <taxon>Poeae</taxon>
        <taxon>Poeae Chloroplast Group 1 (Aveneae type)</taxon>
        <taxon>Aveninae</taxon>
        <taxon>Avena</taxon>
    </lineage>
</organism>
<protein>
    <submittedName>
        <fullName evidence="1">Uncharacterized protein</fullName>
    </submittedName>
</protein>
<dbReference type="Proteomes" id="UP001732700">
    <property type="component" value="Chromosome 6C"/>
</dbReference>